<evidence type="ECO:0000256" key="4">
    <source>
        <dbReference type="ARBA" id="ARBA00022692"/>
    </source>
</evidence>
<dbReference type="InterPro" id="IPR012910">
    <property type="entry name" value="Plug_dom"/>
</dbReference>
<dbReference type="SUPFAM" id="SSF56935">
    <property type="entry name" value="Porins"/>
    <property type="match status" value="1"/>
</dbReference>
<evidence type="ECO:0000313" key="10">
    <source>
        <dbReference type="Proteomes" id="UP000317593"/>
    </source>
</evidence>
<dbReference type="InterPro" id="IPR008969">
    <property type="entry name" value="CarboxyPept-like_regulatory"/>
</dbReference>
<dbReference type="Gene3D" id="2.170.130.10">
    <property type="entry name" value="TonB-dependent receptor, plug domain"/>
    <property type="match status" value="1"/>
</dbReference>
<dbReference type="SUPFAM" id="SSF49464">
    <property type="entry name" value="Carboxypeptidase regulatory domain-like"/>
    <property type="match status" value="1"/>
</dbReference>
<evidence type="ECO:0000313" key="9">
    <source>
        <dbReference type="EMBL" id="SMO54305.1"/>
    </source>
</evidence>
<name>A0A521C4N0_9BACT</name>
<reference evidence="9 10" key="1">
    <citation type="submission" date="2017-05" db="EMBL/GenBank/DDBJ databases">
        <authorList>
            <person name="Varghese N."/>
            <person name="Submissions S."/>
        </authorList>
    </citation>
    <scope>NUCLEOTIDE SEQUENCE [LARGE SCALE GENOMIC DNA]</scope>
    <source>
        <strain evidence="9 10">DSM 21194</strain>
    </source>
</reference>
<dbReference type="GO" id="GO:0009279">
    <property type="term" value="C:cell outer membrane"/>
    <property type="evidence" value="ECO:0007669"/>
    <property type="project" value="UniProtKB-SubCell"/>
</dbReference>
<dbReference type="NCBIfam" id="TIGR04057">
    <property type="entry name" value="SusC_RagA_signa"/>
    <property type="match status" value="1"/>
</dbReference>
<evidence type="ECO:0000256" key="3">
    <source>
        <dbReference type="ARBA" id="ARBA00022452"/>
    </source>
</evidence>
<comment type="similarity">
    <text evidence="7">Belongs to the TonB-dependent receptor family.</text>
</comment>
<dbReference type="Pfam" id="PF07715">
    <property type="entry name" value="Plug"/>
    <property type="match status" value="1"/>
</dbReference>
<evidence type="ECO:0000256" key="7">
    <source>
        <dbReference type="PROSITE-ProRule" id="PRU01360"/>
    </source>
</evidence>
<dbReference type="EMBL" id="FXTH01000005">
    <property type="protein sequence ID" value="SMO54305.1"/>
    <property type="molecule type" value="Genomic_DNA"/>
</dbReference>
<comment type="subcellular location">
    <subcellularLocation>
        <location evidence="1 7">Cell outer membrane</location>
        <topology evidence="1 7">Multi-pass membrane protein</topology>
    </subcellularLocation>
</comment>
<evidence type="ECO:0000256" key="1">
    <source>
        <dbReference type="ARBA" id="ARBA00004571"/>
    </source>
</evidence>
<dbReference type="NCBIfam" id="TIGR04056">
    <property type="entry name" value="OMP_RagA_SusC"/>
    <property type="match status" value="1"/>
</dbReference>
<dbReference type="InterPro" id="IPR037066">
    <property type="entry name" value="Plug_dom_sf"/>
</dbReference>
<keyword evidence="6 7" id="KW-0998">Cell outer membrane</keyword>
<keyword evidence="4 7" id="KW-0812">Transmembrane</keyword>
<evidence type="ECO:0000256" key="5">
    <source>
        <dbReference type="ARBA" id="ARBA00023136"/>
    </source>
</evidence>
<evidence type="ECO:0000259" key="8">
    <source>
        <dbReference type="Pfam" id="PF07715"/>
    </source>
</evidence>
<dbReference type="InterPro" id="IPR039426">
    <property type="entry name" value="TonB-dep_rcpt-like"/>
</dbReference>
<dbReference type="Gene3D" id="2.40.170.20">
    <property type="entry name" value="TonB-dependent receptor, beta-barrel domain"/>
    <property type="match status" value="1"/>
</dbReference>
<dbReference type="Proteomes" id="UP000317593">
    <property type="component" value="Unassembled WGS sequence"/>
</dbReference>
<dbReference type="InterPro" id="IPR023997">
    <property type="entry name" value="TonB-dep_OMP_SusC/RagA_CS"/>
</dbReference>
<dbReference type="AlphaFoldDB" id="A0A521C4N0"/>
<evidence type="ECO:0000256" key="6">
    <source>
        <dbReference type="ARBA" id="ARBA00023237"/>
    </source>
</evidence>
<keyword evidence="2 7" id="KW-0813">Transport</keyword>
<dbReference type="Gene3D" id="2.60.40.1120">
    <property type="entry name" value="Carboxypeptidase-like, regulatory domain"/>
    <property type="match status" value="1"/>
</dbReference>
<organism evidence="9 10">
    <name type="scientific">Fodinibius sediminis</name>
    <dbReference type="NCBI Taxonomy" id="1214077"/>
    <lineage>
        <taxon>Bacteria</taxon>
        <taxon>Pseudomonadati</taxon>
        <taxon>Balneolota</taxon>
        <taxon>Balneolia</taxon>
        <taxon>Balneolales</taxon>
        <taxon>Balneolaceae</taxon>
        <taxon>Fodinibius</taxon>
    </lineage>
</organism>
<proteinExistence type="inferred from homology"/>
<keyword evidence="5 7" id="KW-0472">Membrane</keyword>
<dbReference type="InterPro" id="IPR036942">
    <property type="entry name" value="Beta-barrel_TonB_sf"/>
</dbReference>
<keyword evidence="3 7" id="KW-1134">Transmembrane beta strand</keyword>
<dbReference type="OrthoDB" id="9768177at2"/>
<protein>
    <submittedName>
        <fullName evidence="9">Iron complex outermembrane recepter protein</fullName>
    </submittedName>
</protein>
<gene>
    <name evidence="9" type="ORF">SAMN06265218_10514</name>
</gene>
<dbReference type="Pfam" id="PF13715">
    <property type="entry name" value="CarbopepD_reg_2"/>
    <property type="match status" value="1"/>
</dbReference>
<dbReference type="PROSITE" id="PS52016">
    <property type="entry name" value="TONB_DEPENDENT_REC_3"/>
    <property type="match status" value="1"/>
</dbReference>
<feature type="domain" description="TonB-dependent receptor plug" evidence="8">
    <location>
        <begin position="126"/>
        <end position="248"/>
    </location>
</feature>
<dbReference type="InterPro" id="IPR023996">
    <property type="entry name" value="TonB-dep_OMP_SusC/RagA"/>
</dbReference>
<dbReference type="RefSeq" id="WP_142713783.1">
    <property type="nucleotide sequence ID" value="NZ_FXTH01000005.1"/>
</dbReference>
<sequence length="1143" mass="125968">MGKQIQKLKTGMGVMLVLLLGTAVNLYAQRTTVTGTVTDASTSETMPGVNILVKGTTTGTSTNADGNYELSVSSLSDTLVVSFIGYQTVNVPISGREQVDIQLTPAAVSGEEVVVTALGINRNERHLGYSVTNVGGEDLAEANAMNPIEALQGKAAGVNISSTDGGIFGGSKFSIRGASTLDPNNMPIFVVDGVILENETSGGSEWSGAPADWGNQLRNLNPDNFESVSILKGAAATALYGSRAINGAVVIETKEGTQGNGIGIQVSQRTGVNYVYDTPDLQNEFGPGTIAGYVSYGEQDDNGDYHRFDTGQFNYRSVDGERVPSLIGASGYNFGPRFDSRDQIQGYDEQMTSYQAYPDNWKNAYDTGVSSRTNITLSGGADKLSFYVNSSIDLNKGIYPRQQLNKYSGLLKASYEFTDYLTVRGSMNYTRSRPQNPPENFGDDYTAYAFNRAYSTEKYRNSDVYVADHGGVPSTSFNDDYAYVPGNSLWFGIYKNTTRRIENTWRPILTVTADVTDWLNLTLEGNMNVFEYTSEEENLGQGYRNEGGYYRLAHHYEQQETVKFTARMAQNVGDLGFNGTIGGEIFHTKTSESGANTNGGLIVPGRFFLENSKDLRNNWAWIGNEKQISSIYALLSFSWKDQLFLDLTGRNDWSSALVYADGAGDYSFFYPSVSASWIFNETLNLPDWVSFGKLRASWARVGNDTNPYSINQGYSIGNIQTEGGLIYTNSFNQRVLISPTLSPEQKRAYELGANVQFLDRRLGLDLTWYRENTYDQILNIDAPMSSGVSAQKINAGNIQNQGIEASLNITPVRNSDFNWDMTLNYTRNRNKIVSLHEDVGDYQLLAGSPAYGNYRIGSAAYVGGDYGVLLSDILPARYQATDEEGNAVDHPNNGKRVLNYDNTSRSAFYKRSGDVQKIGSIQPDFLGSVSNTFRYKNWSFSFLVDGRFGGHVASFTNRYGTAWGYLETSTKNLDAEHGGLTWTSGYADTDGRTYDDGVIPEGVFADGTVVTTPQGNDQNVGGMTFREAYEAGYVEPSHASSVTYFNNSWGNGTINDNWFYELSYVSLRQIGLTYRIPGSFTQKMGVRNLTLGVHSRNVLYLYNSSPNNMNPETFRGNQSDYSYFERTPAPYSRSVFFTLDVSL</sequence>
<keyword evidence="10" id="KW-1185">Reference proteome</keyword>
<accession>A0A521C4N0</accession>
<evidence type="ECO:0000256" key="2">
    <source>
        <dbReference type="ARBA" id="ARBA00022448"/>
    </source>
</evidence>